<evidence type="ECO:0000256" key="1">
    <source>
        <dbReference type="SAM" id="SignalP"/>
    </source>
</evidence>
<reference evidence="2" key="1">
    <citation type="submission" date="2010-05" db="EMBL/GenBank/DDBJ databases">
        <authorList>
            <person name="Genoscope - CEA"/>
        </authorList>
    </citation>
    <scope>NUCLEOTIDE SEQUENCE</scope>
</reference>
<accession>F4MLT6</accession>
<keyword evidence="1" id="KW-0732">Signal</keyword>
<name>F4MLT6_9BACT</name>
<protein>
    <recommendedName>
        <fullName evidence="3">Secreted protein</fullName>
    </recommendedName>
</protein>
<dbReference type="EMBL" id="FQ032808">
    <property type="protein sequence ID" value="CBL87099.1"/>
    <property type="molecule type" value="Genomic_DNA"/>
</dbReference>
<evidence type="ECO:0000313" key="2">
    <source>
        <dbReference type="EMBL" id="CBL87099.1"/>
    </source>
</evidence>
<dbReference type="PROSITE" id="PS51257">
    <property type="entry name" value="PROKAR_LIPOPROTEIN"/>
    <property type="match status" value="1"/>
</dbReference>
<dbReference type="AlphaFoldDB" id="F4MLT6"/>
<gene>
    <name evidence="2" type="ORF">S3_816_0001</name>
</gene>
<evidence type="ECO:0008006" key="3">
    <source>
        <dbReference type="Google" id="ProtNLM"/>
    </source>
</evidence>
<feature type="chain" id="PRO_5003311304" description="Secreted protein" evidence="1">
    <location>
        <begin position="23"/>
        <end position="122"/>
    </location>
</feature>
<sequence length="122" mass="13306">MKNWVFLLLFAFVICSCGTPKASVLQKSPSVFLVSVDKKATSPMDVIDVQLSDGEQWVSGSFQYIDESGSGEAILSSKGYDSFGLLVSAPKLPFNPIKAMVSYRTEKDGIIKSILVEFDSNN</sequence>
<proteinExistence type="predicted"/>
<reference evidence="2" key="2">
    <citation type="journal article" date="2012" name="Environ. Microbiol.">
        <title>Genomic content of uncultured Bacteroidetes from contrasting oceanic provinces in the North Atlantic Ocean.</title>
        <authorList>
            <person name="Gomez-Pereira P.R."/>
            <person name="Schuler M."/>
            <person name="Fuchs B.M."/>
            <person name="Bennke C."/>
            <person name="Teeling H."/>
            <person name="Waldmann J."/>
            <person name="Richter M."/>
            <person name="Barbe V."/>
            <person name="Bataille E."/>
            <person name="Glockner F.O."/>
            <person name="Amann R."/>
        </authorList>
    </citation>
    <scope>NUCLEOTIDE SEQUENCE</scope>
</reference>
<organism evidence="2">
    <name type="scientific">uncultured Flavobacteriia bacterium</name>
    <dbReference type="NCBI Taxonomy" id="212695"/>
    <lineage>
        <taxon>Bacteria</taxon>
        <taxon>Pseudomonadati</taxon>
        <taxon>Bacteroidota</taxon>
        <taxon>Flavobacteriia</taxon>
        <taxon>environmental samples</taxon>
    </lineage>
</organism>
<feature type="signal peptide" evidence="1">
    <location>
        <begin position="1"/>
        <end position="22"/>
    </location>
</feature>